<comment type="caution">
    <text evidence="2">The sequence shown here is derived from an EMBL/GenBank/DDBJ whole genome shotgun (WGS) entry which is preliminary data.</text>
</comment>
<sequence length="566" mass="61335">MIRFVEVLAYSALFFQLASAIPPCYTNIYGDPTQYWISNAPYCTSPPSGVKPVPPKSATELIETYKPTSGSAYEVTFKPTKVTATTVIVATNTQTTVTSTASPGDTIWVPIPIIVPPGAPPIPPVPPEIPYVPEVVPVETLAPSACKQLPVEACHETISTSFYVQDYKIVSSTASLFECRPTSACSTDGLTSTTTVPYSAVATPSILLDSQVILNSEPRDIDNPSIDGDAPGMITFYHNLLNIDSNTGPIGEPICSPSSPNIVQQAEATDNVHDFCSFVSGNEVTLENPGLNSKEYIQQNSRGQQVTINVAYNQANNSDCPSNKHFEYFVDTNRCNDIYGKVISGCNDGSTTTTLGMWAHRLAILFFSTLLTTREGGKISDQCADFSFNTASTDELTCDGKVLGPNLRRGINPSTFGASEATDAINKFCSTKGRYLSPDGNPNLDDGGFCASCADELPNAIFNYDKFNVDVYVYYDQGKDQGSCKPQKKFYFTDVEDDCKRLLSMAVNGCKYWRFLLMDIGSMLTILVGNTDTQTEKWGGEVYESQGPDGCVHWAVYGWSGASGLK</sequence>
<dbReference type="Proteomes" id="UP000327013">
    <property type="component" value="Unassembled WGS sequence"/>
</dbReference>
<evidence type="ECO:0008006" key="4">
    <source>
        <dbReference type="Google" id="ProtNLM"/>
    </source>
</evidence>
<name>A0A5N6KQ61_9ROSI</name>
<feature type="signal peptide" evidence="1">
    <location>
        <begin position="1"/>
        <end position="20"/>
    </location>
</feature>
<dbReference type="EMBL" id="VIBQ01000009">
    <property type="protein sequence ID" value="KAB8337200.1"/>
    <property type="molecule type" value="Genomic_DNA"/>
</dbReference>
<protein>
    <recommendedName>
        <fullName evidence="4">Gnk2-homologous domain-containing protein</fullName>
    </recommendedName>
</protein>
<accession>A0A5N6KQ61</accession>
<evidence type="ECO:0000313" key="2">
    <source>
        <dbReference type="EMBL" id="KAB8337200.1"/>
    </source>
</evidence>
<dbReference type="AlphaFoldDB" id="A0A5N6KQ61"/>
<gene>
    <name evidence="2" type="ORF">FH972_021502</name>
</gene>
<keyword evidence="3" id="KW-1185">Reference proteome</keyword>
<feature type="chain" id="PRO_5024326017" description="Gnk2-homologous domain-containing protein" evidence="1">
    <location>
        <begin position="21"/>
        <end position="566"/>
    </location>
</feature>
<evidence type="ECO:0000256" key="1">
    <source>
        <dbReference type="SAM" id="SignalP"/>
    </source>
</evidence>
<proteinExistence type="predicted"/>
<keyword evidence="1" id="KW-0732">Signal</keyword>
<organism evidence="2 3">
    <name type="scientific">Carpinus fangiana</name>
    <dbReference type="NCBI Taxonomy" id="176857"/>
    <lineage>
        <taxon>Eukaryota</taxon>
        <taxon>Viridiplantae</taxon>
        <taxon>Streptophyta</taxon>
        <taxon>Embryophyta</taxon>
        <taxon>Tracheophyta</taxon>
        <taxon>Spermatophyta</taxon>
        <taxon>Magnoliopsida</taxon>
        <taxon>eudicotyledons</taxon>
        <taxon>Gunneridae</taxon>
        <taxon>Pentapetalae</taxon>
        <taxon>rosids</taxon>
        <taxon>fabids</taxon>
        <taxon>Fagales</taxon>
        <taxon>Betulaceae</taxon>
        <taxon>Carpinus</taxon>
    </lineage>
</organism>
<reference evidence="2 3" key="1">
    <citation type="submission" date="2019-06" db="EMBL/GenBank/DDBJ databases">
        <title>A chromosomal-level reference genome of Carpinus fangiana (Coryloideae, Betulaceae).</title>
        <authorList>
            <person name="Yang X."/>
            <person name="Wang Z."/>
            <person name="Zhang L."/>
            <person name="Hao G."/>
            <person name="Liu J."/>
            <person name="Yang Y."/>
        </authorList>
    </citation>
    <scope>NUCLEOTIDE SEQUENCE [LARGE SCALE GENOMIC DNA]</scope>
    <source>
        <strain evidence="2">Cfa_2016G</strain>
        <tissue evidence="2">Leaf</tissue>
    </source>
</reference>
<evidence type="ECO:0000313" key="3">
    <source>
        <dbReference type="Proteomes" id="UP000327013"/>
    </source>
</evidence>